<dbReference type="SUPFAM" id="SSF81383">
    <property type="entry name" value="F-box domain"/>
    <property type="match status" value="1"/>
</dbReference>
<evidence type="ECO:0000259" key="1">
    <source>
        <dbReference type="PROSITE" id="PS50181"/>
    </source>
</evidence>
<dbReference type="InterPro" id="IPR036047">
    <property type="entry name" value="F-box-like_dom_sf"/>
</dbReference>
<organism evidence="2 3">
    <name type="scientific">Sanghuangporus baumii</name>
    <name type="common">Phellinus baumii</name>
    <dbReference type="NCBI Taxonomy" id="108892"/>
    <lineage>
        <taxon>Eukaryota</taxon>
        <taxon>Fungi</taxon>
        <taxon>Dikarya</taxon>
        <taxon>Basidiomycota</taxon>
        <taxon>Agaricomycotina</taxon>
        <taxon>Agaricomycetes</taxon>
        <taxon>Hymenochaetales</taxon>
        <taxon>Hymenochaetaceae</taxon>
        <taxon>Sanghuangporus</taxon>
    </lineage>
</organism>
<dbReference type="InterPro" id="IPR001810">
    <property type="entry name" value="F-box_dom"/>
</dbReference>
<dbReference type="PROSITE" id="PS50181">
    <property type="entry name" value="FBOX"/>
    <property type="match status" value="1"/>
</dbReference>
<sequence>MSHIRKTFEAPPGPSITFTHLVDDVLVHILCVLSVYDVLRVRETCRHLEAISRSRNVWASLFTRHVLEDRLPVPGFMFVPTPRLSQLLGPHPTDYSLIESSDIEARTLHALRLRKWWTHTYHHAEHQSLNTGDHASGVHHRAFRVSNDVKDIFLLPGGRITVTVHADGLRCWDLGSASILMNNQTRSEALCIGEYSFKRTVASVTVCSDTCVGDHFQYSVVWNLVICDDITPSWNSMENQNRHCEHLTLRVDYLNPALSSKGSSSMFVPSVSFCSRPVFLPDVLPTPISPIPPVSEEFGPQCFGRGKIGELLFVYGTLLFFASYVPTPTSTEATKDDPNCIYAGIEVIDTKAPKKTTLWEYPDSQLGAYVTMHVHAHVNQALVIWQNCAGLYSLPQLSHYQARIRRHRKPLSGISGSNQPFPFQPLPDSTSDPERVRLVMMPEIVFALYEPVEAPVAFSYCDNEALESGKNISDAATNWLPPSLTIIARSCGHTYQTIQSALIASTSNPTYTPSCQSPTHCNGPEASFRLSRIPSANPYAMSVFQPTDAYDVKEGNTVIGLALGASGNGILARADGSLSRCLTADVVLPSYNAYTGELSTTAIKTVDPSSWTRVAELYTDSSIGVDKEGSLTSGGMRTRHPLIRFDDGMGRLVVVRVSSSVSEVDHTDEVVIVDFS</sequence>
<evidence type="ECO:0000313" key="3">
    <source>
        <dbReference type="Proteomes" id="UP000757232"/>
    </source>
</evidence>
<name>A0A9Q5I0C6_SANBA</name>
<gene>
    <name evidence="2" type="ORF">A7U60_g3503</name>
</gene>
<protein>
    <recommendedName>
        <fullName evidence="1">F-box domain-containing protein</fullName>
    </recommendedName>
</protein>
<dbReference type="OrthoDB" id="2688364at2759"/>
<dbReference type="AlphaFoldDB" id="A0A9Q5I0C6"/>
<dbReference type="Gene3D" id="1.20.1280.50">
    <property type="match status" value="1"/>
</dbReference>
<accession>A0A9Q5I0C6</accession>
<dbReference type="Proteomes" id="UP000757232">
    <property type="component" value="Unassembled WGS sequence"/>
</dbReference>
<keyword evidence="3" id="KW-1185">Reference proteome</keyword>
<feature type="domain" description="F-box" evidence="1">
    <location>
        <begin position="15"/>
        <end position="61"/>
    </location>
</feature>
<comment type="caution">
    <text evidence="2">The sequence shown here is derived from an EMBL/GenBank/DDBJ whole genome shotgun (WGS) entry which is preliminary data.</text>
</comment>
<evidence type="ECO:0000313" key="2">
    <source>
        <dbReference type="EMBL" id="OCB89304.1"/>
    </source>
</evidence>
<proteinExistence type="predicted"/>
<reference evidence="2" key="1">
    <citation type="submission" date="2016-06" db="EMBL/GenBank/DDBJ databases">
        <title>Draft Genome sequence of the fungus Inonotus baumii.</title>
        <authorList>
            <person name="Zhu H."/>
            <person name="Lin W."/>
        </authorList>
    </citation>
    <scope>NUCLEOTIDE SEQUENCE</scope>
    <source>
        <strain evidence="2">821</strain>
    </source>
</reference>
<dbReference type="EMBL" id="LNZH02000158">
    <property type="protein sequence ID" value="OCB89304.1"/>
    <property type="molecule type" value="Genomic_DNA"/>
</dbReference>